<dbReference type="PANTHER" id="PTHR46838:SF1">
    <property type="entry name" value="TUMOR NECROSIS FACTOR RECEPTOR SUPERFAMILY MEMBER 14"/>
    <property type="match status" value="1"/>
</dbReference>
<dbReference type="Proteomes" id="UP000694389">
    <property type="component" value="Unassembled WGS sequence"/>
</dbReference>
<evidence type="ECO:0000256" key="2">
    <source>
        <dbReference type="SAM" id="SignalP"/>
    </source>
</evidence>
<dbReference type="Pfam" id="PF00020">
    <property type="entry name" value="TNFR_c6"/>
    <property type="match status" value="2"/>
</dbReference>
<organism evidence="4 5">
    <name type="scientific">Dicentrarchus labrax</name>
    <name type="common">European seabass</name>
    <name type="synonym">Morone labrax</name>
    <dbReference type="NCBI Taxonomy" id="13489"/>
    <lineage>
        <taxon>Eukaryota</taxon>
        <taxon>Metazoa</taxon>
        <taxon>Chordata</taxon>
        <taxon>Craniata</taxon>
        <taxon>Vertebrata</taxon>
        <taxon>Euteleostomi</taxon>
        <taxon>Actinopterygii</taxon>
        <taxon>Neopterygii</taxon>
        <taxon>Teleostei</taxon>
        <taxon>Neoteleostei</taxon>
        <taxon>Acanthomorphata</taxon>
        <taxon>Eupercaria</taxon>
        <taxon>Moronidae</taxon>
        <taxon>Dicentrarchus</taxon>
    </lineage>
</organism>
<keyword evidence="5" id="KW-1185">Reference proteome</keyword>
<feature type="chain" id="PRO_5035871059" description="TNFR-Cys domain-containing protein" evidence="2">
    <location>
        <begin position="17"/>
        <end position="225"/>
    </location>
</feature>
<keyword evidence="2" id="KW-0732">Signal</keyword>
<evidence type="ECO:0000313" key="4">
    <source>
        <dbReference type="Ensembl" id="ENSDLAP00005074788.1"/>
    </source>
</evidence>
<feature type="disulfide bond" evidence="1">
    <location>
        <begin position="35"/>
        <end position="48"/>
    </location>
</feature>
<dbReference type="PANTHER" id="PTHR46838">
    <property type="entry name" value="TUMOR NECROSIS FACTOR RECEPTOR SUPERFAMILY MEMBER 14"/>
    <property type="match status" value="1"/>
</dbReference>
<dbReference type="SUPFAM" id="SSF57586">
    <property type="entry name" value="TNF receptor-like"/>
    <property type="match status" value="3"/>
</dbReference>
<feature type="repeat" description="TNFR-Cys" evidence="1">
    <location>
        <begin position="58"/>
        <end position="100"/>
    </location>
</feature>
<name>A0A8P4KEH2_DICLA</name>
<feature type="domain" description="TNFR-Cys" evidence="3">
    <location>
        <begin position="58"/>
        <end position="100"/>
    </location>
</feature>
<feature type="disulfide bond" evidence="1">
    <location>
        <begin position="59"/>
        <end position="74"/>
    </location>
</feature>
<feature type="repeat" description="TNFR-Cys" evidence="1">
    <location>
        <begin position="21"/>
        <end position="56"/>
    </location>
</feature>
<dbReference type="PROSITE" id="PS00652">
    <property type="entry name" value="TNFR_NGFR_1"/>
    <property type="match status" value="1"/>
</dbReference>
<feature type="disulfide bond" evidence="1">
    <location>
        <begin position="38"/>
        <end position="56"/>
    </location>
</feature>
<evidence type="ECO:0000259" key="3">
    <source>
        <dbReference type="PROSITE" id="PS50050"/>
    </source>
</evidence>
<feature type="domain" description="TNFR-Cys" evidence="3">
    <location>
        <begin position="21"/>
        <end position="56"/>
    </location>
</feature>
<dbReference type="Gene3D" id="2.10.50.10">
    <property type="entry name" value="Tumor Necrosis Factor Receptor, subunit A, domain 2"/>
    <property type="match status" value="3"/>
</dbReference>
<keyword evidence="1" id="KW-1015">Disulfide bond</keyword>
<protein>
    <recommendedName>
        <fullName evidence="3">TNFR-Cys domain-containing protein</fullName>
    </recommendedName>
</protein>
<dbReference type="AlphaFoldDB" id="A0A8P4KEH2"/>
<dbReference type="SMART" id="SM00208">
    <property type="entry name" value="TNFR"/>
    <property type="match status" value="4"/>
</dbReference>
<dbReference type="Ensembl" id="ENSDLAT00005081772.1">
    <property type="protein sequence ID" value="ENSDLAP00005074788.1"/>
    <property type="gene ID" value="ENSDLAG00005021641.2"/>
</dbReference>
<dbReference type="GO" id="GO:0046642">
    <property type="term" value="P:negative regulation of alpha-beta T cell proliferation"/>
    <property type="evidence" value="ECO:0007669"/>
    <property type="project" value="TreeGrafter"/>
</dbReference>
<dbReference type="GeneTree" id="ENSGT00950000183126"/>
<comment type="caution">
    <text evidence="1">Lacks conserved residue(s) required for the propagation of feature annotation.</text>
</comment>
<reference evidence="4" key="2">
    <citation type="submission" date="2025-09" db="UniProtKB">
        <authorList>
            <consortium name="Ensembl"/>
        </authorList>
    </citation>
    <scope>IDENTIFICATION</scope>
</reference>
<dbReference type="GO" id="GO:0050829">
    <property type="term" value="P:defense response to Gram-negative bacterium"/>
    <property type="evidence" value="ECO:0007669"/>
    <property type="project" value="TreeGrafter"/>
</dbReference>
<dbReference type="InterPro" id="IPR001368">
    <property type="entry name" value="TNFR/NGFR_Cys_rich_reg"/>
</dbReference>
<evidence type="ECO:0000313" key="5">
    <source>
        <dbReference type="Proteomes" id="UP000694389"/>
    </source>
</evidence>
<feature type="signal peptide" evidence="2">
    <location>
        <begin position="1"/>
        <end position="16"/>
    </location>
</feature>
<dbReference type="GO" id="GO:0009897">
    <property type="term" value="C:external side of plasma membrane"/>
    <property type="evidence" value="ECO:0007669"/>
    <property type="project" value="TreeGrafter"/>
</dbReference>
<proteinExistence type="predicted"/>
<sequence>MLIVTLSLLGCLTGLAVPKSDCGPTEYAASAGLCCPRCNTGTVVIRDCTPQSGTRCSPCKTGTFMNQPNGLKSCFSCTSCDKSHGLFAQQECTGSRDALCDVLEGYFCRSWADDSGCSSADKHTRCVPGQRIKEAGTSRNDTVCEVCQPGSFSQDGVDCTAWTVCPETQVRVKEGSTSSDVVCRSSSRNYYAYIPLLLSLLTVAGLVTTGRLTMKKDSVSSPGGR</sequence>
<evidence type="ECO:0000256" key="1">
    <source>
        <dbReference type="PROSITE-ProRule" id="PRU00206"/>
    </source>
</evidence>
<dbReference type="GO" id="GO:2000406">
    <property type="term" value="P:positive regulation of T cell migration"/>
    <property type="evidence" value="ECO:0007669"/>
    <property type="project" value="TreeGrafter"/>
</dbReference>
<dbReference type="PROSITE" id="PS50050">
    <property type="entry name" value="TNFR_NGFR_2"/>
    <property type="match status" value="2"/>
</dbReference>
<dbReference type="GO" id="GO:0050830">
    <property type="term" value="P:defense response to Gram-positive bacterium"/>
    <property type="evidence" value="ECO:0007669"/>
    <property type="project" value="TreeGrafter"/>
</dbReference>
<dbReference type="GO" id="GO:0002720">
    <property type="term" value="P:positive regulation of cytokine production involved in immune response"/>
    <property type="evidence" value="ECO:0007669"/>
    <property type="project" value="TreeGrafter"/>
</dbReference>
<reference evidence="4" key="1">
    <citation type="submission" date="2025-08" db="UniProtKB">
        <authorList>
            <consortium name="Ensembl"/>
        </authorList>
    </citation>
    <scope>IDENTIFICATION</scope>
</reference>
<accession>A0A8P4KEH2</accession>